<protein>
    <submittedName>
        <fullName evidence="2">Uncharacterized protein</fullName>
    </submittedName>
</protein>
<proteinExistence type="predicted"/>
<feature type="region of interest" description="Disordered" evidence="1">
    <location>
        <begin position="33"/>
        <end position="73"/>
    </location>
</feature>
<sequence>MPKRLKGCLSSGSVENVPMEEYRSGRSIEERGYKIPKNLGPAPKENSSPEISRFSSKCSPGYASSVKQKQEMVERTLSQTRESISVSPGSQGVEKGSQTKITALVSNSDVLAKISLPQGSEAKGKDAVPAASEEKVNGEAKVGETEIEQNIVIRPRKTRSLSYSSTARVDDSFGVKELSQLRRSSAPAAHVSRERKPWKREISINEEDSSQQSEEEPTQTPTIVYKENQVDKKTQVSELDIGSKRADTSEKASRRVQDSRAVGGEQRLENIEESEGSSGSSSSDTSESSSDSSDSDDSLEDYGEQCQCQGGEKVLV</sequence>
<accession>A0A433TQB5</accession>
<keyword evidence="3" id="KW-1185">Reference proteome</keyword>
<evidence type="ECO:0000256" key="1">
    <source>
        <dbReference type="SAM" id="MobiDB-lite"/>
    </source>
</evidence>
<feature type="compositionally biased region" description="Acidic residues" evidence="1">
    <location>
        <begin position="293"/>
        <end position="303"/>
    </location>
</feature>
<feature type="compositionally biased region" description="Acidic residues" evidence="1">
    <location>
        <begin position="204"/>
        <end position="217"/>
    </location>
</feature>
<dbReference type="Proteomes" id="UP000271974">
    <property type="component" value="Unassembled WGS sequence"/>
</dbReference>
<organism evidence="2 3">
    <name type="scientific">Elysia chlorotica</name>
    <name type="common">Eastern emerald elysia</name>
    <name type="synonym">Sea slug</name>
    <dbReference type="NCBI Taxonomy" id="188477"/>
    <lineage>
        <taxon>Eukaryota</taxon>
        <taxon>Metazoa</taxon>
        <taxon>Spiralia</taxon>
        <taxon>Lophotrochozoa</taxon>
        <taxon>Mollusca</taxon>
        <taxon>Gastropoda</taxon>
        <taxon>Heterobranchia</taxon>
        <taxon>Euthyneura</taxon>
        <taxon>Panpulmonata</taxon>
        <taxon>Sacoglossa</taxon>
        <taxon>Placobranchoidea</taxon>
        <taxon>Plakobranchidae</taxon>
        <taxon>Elysia</taxon>
    </lineage>
</organism>
<dbReference type="EMBL" id="RQTK01000230">
    <property type="protein sequence ID" value="RUS83793.1"/>
    <property type="molecule type" value="Genomic_DNA"/>
</dbReference>
<feature type="compositionally biased region" description="Low complexity" evidence="1">
    <location>
        <begin position="276"/>
        <end position="292"/>
    </location>
</feature>
<feature type="compositionally biased region" description="Basic and acidic residues" evidence="1">
    <location>
        <begin position="191"/>
        <end position="203"/>
    </location>
</feature>
<feature type="compositionally biased region" description="Basic and acidic residues" evidence="1">
    <location>
        <begin position="122"/>
        <end position="144"/>
    </location>
</feature>
<feature type="region of interest" description="Disordered" evidence="1">
    <location>
        <begin position="116"/>
        <end position="144"/>
    </location>
</feature>
<gene>
    <name evidence="2" type="ORF">EGW08_008451</name>
</gene>
<name>A0A433TQB5_ELYCH</name>
<feature type="compositionally biased region" description="Basic and acidic residues" evidence="1">
    <location>
        <begin position="228"/>
        <end position="258"/>
    </location>
</feature>
<feature type="compositionally biased region" description="Polar residues" evidence="1">
    <location>
        <begin position="45"/>
        <end position="58"/>
    </location>
</feature>
<evidence type="ECO:0000313" key="2">
    <source>
        <dbReference type="EMBL" id="RUS83793.1"/>
    </source>
</evidence>
<dbReference type="AlphaFoldDB" id="A0A433TQB5"/>
<comment type="caution">
    <text evidence="2">The sequence shown here is derived from an EMBL/GenBank/DDBJ whole genome shotgun (WGS) entry which is preliminary data.</text>
</comment>
<reference evidence="2 3" key="1">
    <citation type="submission" date="2019-01" db="EMBL/GenBank/DDBJ databases">
        <title>A draft genome assembly of the solar-powered sea slug Elysia chlorotica.</title>
        <authorList>
            <person name="Cai H."/>
            <person name="Li Q."/>
            <person name="Fang X."/>
            <person name="Li J."/>
            <person name="Curtis N.E."/>
            <person name="Altenburger A."/>
            <person name="Shibata T."/>
            <person name="Feng M."/>
            <person name="Maeda T."/>
            <person name="Schwartz J.A."/>
            <person name="Shigenobu S."/>
            <person name="Lundholm N."/>
            <person name="Nishiyama T."/>
            <person name="Yang H."/>
            <person name="Hasebe M."/>
            <person name="Li S."/>
            <person name="Pierce S.K."/>
            <person name="Wang J."/>
        </authorList>
    </citation>
    <scope>NUCLEOTIDE SEQUENCE [LARGE SCALE GENOMIC DNA]</scope>
    <source>
        <strain evidence="2">EC2010</strain>
        <tissue evidence="2">Whole organism of an adult</tissue>
    </source>
</reference>
<evidence type="ECO:0000313" key="3">
    <source>
        <dbReference type="Proteomes" id="UP000271974"/>
    </source>
</evidence>
<feature type="region of interest" description="Disordered" evidence="1">
    <location>
        <begin position="180"/>
        <end position="316"/>
    </location>
</feature>